<proteinExistence type="predicted"/>
<keyword evidence="1" id="KW-0805">Transcription regulation</keyword>
<evidence type="ECO:0000259" key="4">
    <source>
        <dbReference type="PROSITE" id="PS01124"/>
    </source>
</evidence>
<evidence type="ECO:0000256" key="1">
    <source>
        <dbReference type="ARBA" id="ARBA00023015"/>
    </source>
</evidence>
<dbReference type="SMART" id="SM00342">
    <property type="entry name" value="HTH_ARAC"/>
    <property type="match status" value="1"/>
</dbReference>
<evidence type="ECO:0000256" key="3">
    <source>
        <dbReference type="ARBA" id="ARBA00023163"/>
    </source>
</evidence>
<dbReference type="InterPro" id="IPR018060">
    <property type="entry name" value="HTH_AraC"/>
</dbReference>
<dbReference type="EMBL" id="BDCR01000004">
    <property type="protein sequence ID" value="GAT64294.1"/>
    <property type="molecule type" value="Genomic_DNA"/>
</dbReference>
<dbReference type="Proteomes" id="UP000076586">
    <property type="component" value="Unassembled WGS sequence"/>
</dbReference>
<dbReference type="PROSITE" id="PS01124">
    <property type="entry name" value="HTH_ARAC_FAMILY_2"/>
    <property type="match status" value="1"/>
</dbReference>
<dbReference type="InterPro" id="IPR009057">
    <property type="entry name" value="Homeodomain-like_sf"/>
</dbReference>
<dbReference type="PROSITE" id="PS00041">
    <property type="entry name" value="HTH_ARAC_FAMILY_1"/>
    <property type="match status" value="1"/>
</dbReference>
<accession>A0A161L9Q7</accession>
<dbReference type="GO" id="GO:0043565">
    <property type="term" value="F:sequence-specific DNA binding"/>
    <property type="evidence" value="ECO:0007669"/>
    <property type="project" value="InterPro"/>
</dbReference>
<name>A0A161L9Q7_9BACT</name>
<evidence type="ECO:0000313" key="5">
    <source>
        <dbReference type="EMBL" id="GAT64294.1"/>
    </source>
</evidence>
<protein>
    <submittedName>
        <fullName evidence="5">Helix-turn-helix domain-containing protein</fullName>
    </submittedName>
</protein>
<dbReference type="InterPro" id="IPR018062">
    <property type="entry name" value="HTH_AraC-typ_CS"/>
</dbReference>
<dbReference type="AlphaFoldDB" id="A0A161L9Q7"/>
<feature type="domain" description="HTH araC/xylS-type" evidence="4">
    <location>
        <begin position="196"/>
        <end position="294"/>
    </location>
</feature>
<reference evidence="6" key="1">
    <citation type="submission" date="2016-04" db="EMBL/GenBank/DDBJ databases">
        <title>Draft genome sequence of Paludibacter jiangxiensis strain NM7.</title>
        <authorList>
            <person name="Qiu Y."/>
            <person name="Matsuura N."/>
            <person name="Ohashi A."/>
            <person name="Tourlousse M.D."/>
            <person name="Sekiguchi Y."/>
        </authorList>
    </citation>
    <scope>NUCLEOTIDE SEQUENCE [LARGE SCALE GENOMIC DNA]</scope>
    <source>
        <strain evidence="6">NM7</strain>
    </source>
</reference>
<dbReference type="GO" id="GO:0003700">
    <property type="term" value="F:DNA-binding transcription factor activity"/>
    <property type="evidence" value="ECO:0007669"/>
    <property type="project" value="InterPro"/>
</dbReference>
<evidence type="ECO:0000313" key="6">
    <source>
        <dbReference type="Proteomes" id="UP000076586"/>
    </source>
</evidence>
<organism evidence="5 6">
    <name type="scientific">Paludibacter jiangxiensis</name>
    <dbReference type="NCBI Taxonomy" id="681398"/>
    <lineage>
        <taxon>Bacteria</taxon>
        <taxon>Pseudomonadati</taxon>
        <taxon>Bacteroidota</taxon>
        <taxon>Bacteroidia</taxon>
        <taxon>Bacteroidales</taxon>
        <taxon>Paludibacteraceae</taxon>
        <taxon>Paludibacter</taxon>
    </lineage>
</organism>
<dbReference type="OrthoDB" id="1007602at2"/>
<comment type="caution">
    <text evidence="5">The sequence shown here is derived from an EMBL/GenBank/DDBJ whole genome shotgun (WGS) entry which is preliminary data.</text>
</comment>
<keyword evidence="6" id="KW-1185">Reference proteome</keyword>
<dbReference type="PANTHER" id="PTHR43280:SF2">
    <property type="entry name" value="HTH-TYPE TRANSCRIPTIONAL REGULATOR EXSA"/>
    <property type="match status" value="1"/>
</dbReference>
<evidence type="ECO:0000256" key="2">
    <source>
        <dbReference type="ARBA" id="ARBA00023125"/>
    </source>
</evidence>
<dbReference type="PRINTS" id="PR00032">
    <property type="entry name" value="HTHARAC"/>
</dbReference>
<dbReference type="Pfam" id="PF12833">
    <property type="entry name" value="HTH_18"/>
    <property type="match status" value="1"/>
</dbReference>
<dbReference type="Gene3D" id="1.10.10.60">
    <property type="entry name" value="Homeodomain-like"/>
    <property type="match status" value="2"/>
</dbReference>
<dbReference type="RefSeq" id="WP_068706250.1">
    <property type="nucleotide sequence ID" value="NZ_BDCR01000004.1"/>
</dbReference>
<dbReference type="InterPro" id="IPR020449">
    <property type="entry name" value="Tscrpt_reg_AraC-type_HTH"/>
</dbReference>
<dbReference type="PANTHER" id="PTHR43280">
    <property type="entry name" value="ARAC-FAMILY TRANSCRIPTIONAL REGULATOR"/>
    <property type="match status" value="1"/>
</dbReference>
<keyword evidence="2" id="KW-0238">DNA-binding</keyword>
<gene>
    <name evidence="5" type="ORF">PJIAN_4844</name>
</gene>
<dbReference type="SUPFAM" id="SSF46689">
    <property type="entry name" value="Homeodomain-like"/>
    <property type="match status" value="2"/>
</dbReference>
<keyword evidence="3" id="KW-0804">Transcription</keyword>
<reference evidence="6" key="2">
    <citation type="journal article" date="2017" name="Genome Announc.">
        <title>Draft genome sequence of Paludibacter jiangxiensis NM7(T), a propionate-producing fermentative bacterium.</title>
        <authorList>
            <person name="Qiu Y.-L."/>
            <person name="Tourlousse D.M."/>
            <person name="Matsuura N."/>
            <person name="Ohashi A."/>
            <person name="Sekiguchi Y."/>
        </authorList>
    </citation>
    <scope>NUCLEOTIDE SEQUENCE [LARGE SCALE GENOMIC DNA]</scope>
    <source>
        <strain evidence="6">NM7</strain>
    </source>
</reference>
<dbReference type="STRING" id="681398.PJIAN_4844"/>
<sequence length="298" mass="35081">MSTQPEQQKYDPWELQQEIANFKVTVHCCRYWILSEWECKNMSFPFWRLYHSRLGGSYVLFDGKKIELSPGKIIIIPPYTSFSSQLKGTEPNENIQGIRMQHEEEIALYQKRGMTDQMFVHFNLGYPYDQIRPDVYEITIDPEREKIVREIENDRLQEPNAIGFSSSLKLVSLILSALQQISPLLWQRPETDNRILKIIRYIDKNLDQPLNNETLSTLANLATNSFARLFRECMNSSVQQYIQQRRIDQAVILLHHSDLSIDEISSQCGFYDRHHFSRVFRQQTGIPPGSYRQKMRAN</sequence>